<evidence type="ECO:0000256" key="3">
    <source>
        <dbReference type="ARBA" id="ARBA00023136"/>
    </source>
</evidence>
<dbReference type="InterPro" id="IPR007110">
    <property type="entry name" value="Ig-like_dom"/>
</dbReference>
<keyword evidence="5" id="KW-1133">Transmembrane helix</keyword>
<name>A0A974GZG1_XENLA</name>
<protein>
    <recommendedName>
        <fullName evidence="6">Ig-like domain-containing protein</fullName>
    </recommendedName>
</protein>
<dbReference type="Gene3D" id="2.60.40.10">
    <property type="entry name" value="Immunoglobulins"/>
    <property type="match status" value="2"/>
</dbReference>
<reference evidence="7" key="1">
    <citation type="submission" date="2016-05" db="EMBL/GenBank/DDBJ databases">
        <title>WGS assembly of Xenopus laevis.</title>
        <authorList>
            <person name="Session A."/>
            <person name="Uno Y."/>
            <person name="Kwon T."/>
            <person name="Chapman J."/>
            <person name="Toyoda A."/>
            <person name="Takahashi S."/>
            <person name="Fukui A."/>
            <person name="Hikosaka A."/>
            <person name="Putnam N."/>
            <person name="Stites J."/>
            <person name="Van Heeringen S."/>
            <person name="Quigley I."/>
            <person name="Heinz S."/>
            <person name="Hellsten U."/>
            <person name="Lyons J."/>
            <person name="Suzuki A."/>
            <person name="Kondo M."/>
            <person name="Ogino H."/>
            <person name="Ochi H."/>
            <person name="Bogdanovic O."/>
            <person name="Lister R."/>
            <person name="Georgiou G."/>
            <person name="Paranjpe S."/>
            <person name="Van Kruijsbergen I."/>
            <person name="Mozaffari S."/>
            <person name="Shu S."/>
            <person name="Schmutz J."/>
            <person name="Jenkins J."/>
            <person name="Grimwood J."/>
            <person name="Carlson J."/>
            <person name="Mitros T."/>
            <person name="Simakov O."/>
            <person name="Heald R."/>
            <person name="Miller K."/>
            <person name="Haudenschild C."/>
            <person name="Kuroki Y."/>
            <person name="Tanaka T."/>
            <person name="Michiue T."/>
            <person name="Watanabe M."/>
            <person name="Kinoshita T."/>
            <person name="Ohta Y."/>
            <person name="Mawaribuchi S."/>
            <person name="Suzuki Y."/>
            <person name="Haramoto Y."/>
            <person name="Yamamoto T."/>
            <person name="Takagi C."/>
            <person name="Kitzman J."/>
            <person name="Shendure J."/>
            <person name="Nakayama T."/>
            <person name="Izutsu Y."/>
            <person name="Robert J."/>
            <person name="Dichmann D."/>
            <person name="Flajnik M."/>
            <person name="Houston D."/>
            <person name="Marcotte E."/>
            <person name="Wallingford J."/>
            <person name="Ito Y."/>
            <person name="Asashima M."/>
            <person name="Ueno N."/>
            <person name="Matsuda Y."/>
            <person name="Jan Veenstra G."/>
            <person name="Fujiyama A."/>
            <person name="Harland R."/>
            <person name="Taira M."/>
            <person name="Rokhsar D.S."/>
        </authorList>
    </citation>
    <scope>NUCLEOTIDE SEQUENCE</scope>
    <source>
        <strain evidence="7">J</strain>
        <tissue evidence="7">Blood</tissue>
    </source>
</reference>
<evidence type="ECO:0000256" key="5">
    <source>
        <dbReference type="SAM" id="Phobius"/>
    </source>
</evidence>
<dbReference type="InterPro" id="IPR036179">
    <property type="entry name" value="Ig-like_dom_sf"/>
</dbReference>
<dbReference type="EMBL" id="KV467296">
    <property type="protein sequence ID" value="OCT56331.1"/>
    <property type="molecule type" value="Genomic_DNA"/>
</dbReference>
<evidence type="ECO:0000256" key="1">
    <source>
        <dbReference type="ARBA" id="ARBA00004370"/>
    </source>
</evidence>
<dbReference type="AlphaFoldDB" id="A0A974GZG1"/>
<dbReference type="InterPro" id="IPR013783">
    <property type="entry name" value="Ig-like_fold"/>
</dbReference>
<evidence type="ECO:0000256" key="2">
    <source>
        <dbReference type="ARBA" id="ARBA00022729"/>
    </source>
</evidence>
<accession>A0A974GZG1</accession>
<evidence type="ECO:0000313" key="7">
    <source>
        <dbReference type="EMBL" id="OCT56331.1"/>
    </source>
</evidence>
<dbReference type="SUPFAM" id="SSF48726">
    <property type="entry name" value="Immunoglobulin"/>
    <property type="match status" value="2"/>
</dbReference>
<proteinExistence type="predicted"/>
<keyword evidence="5" id="KW-0812">Transmembrane</keyword>
<sequence length="353" mass="40828">MLTVTEVCRDRLLCEARLLPVMFLCQGRANDSQNNQIAADSLKLIWALKKLASQVRPIQVYGLITQSVSLSPTKHLAHPVEEVLWHYISNGTRHRLADFRNQQLSIRHSQFSHRLEADNNGTRLWIRELRSEDTGSYIAFITLQGTTQTIDLTFNLTVYEPVPSPDIKMEMEQNTSDWCNFTLLCSGPTNPSALSYSWMYRHKEQYQPYTNGTTIRVSLQPESWDGEYLCFIHNPADHKNVSITPREFCPDIRRTKVINDSRKHYILLIILLLALLLLSIAWYVRAMKKRKKGPPSTVIDPLNEVQYIEIHTCQSDKNLKTIYSLEQKPASPRETRAQTIYTELQNVHRTSQE</sequence>
<dbReference type="PROSITE" id="PS50835">
    <property type="entry name" value="IG_LIKE"/>
    <property type="match status" value="1"/>
</dbReference>
<dbReference type="GO" id="GO:0016020">
    <property type="term" value="C:membrane"/>
    <property type="evidence" value="ECO:0007669"/>
    <property type="project" value="UniProtKB-SubCell"/>
</dbReference>
<gene>
    <name evidence="7" type="ORF">XELAEV_18000257mg</name>
</gene>
<comment type="subcellular location">
    <subcellularLocation>
        <location evidence="1">Membrane</location>
    </subcellularLocation>
</comment>
<evidence type="ECO:0000259" key="6">
    <source>
        <dbReference type="PROSITE" id="PS50835"/>
    </source>
</evidence>
<organism evidence="7">
    <name type="scientific">Xenopus laevis</name>
    <name type="common">African clawed frog</name>
    <dbReference type="NCBI Taxonomy" id="8355"/>
    <lineage>
        <taxon>Eukaryota</taxon>
        <taxon>Metazoa</taxon>
        <taxon>Chordata</taxon>
        <taxon>Craniata</taxon>
        <taxon>Vertebrata</taxon>
        <taxon>Euteleostomi</taxon>
        <taxon>Amphibia</taxon>
        <taxon>Batrachia</taxon>
        <taxon>Anura</taxon>
        <taxon>Pipoidea</taxon>
        <taxon>Pipidae</taxon>
        <taxon>Xenopodinae</taxon>
        <taxon>Xenopus</taxon>
        <taxon>Xenopus</taxon>
    </lineage>
</organism>
<keyword evidence="4" id="KW-0325">Glycoprotein</keyword>
<dbReference type="PANTHER" id="PTHR12080:SF132">
    <property type="entry name" value="T-LYMPHOCYTE SURFACE ANTIGEN LY-9 ISOFORM X1"/>
    <property type="match status" value="1"/>
</dbReference>
<dbReference type="PANTHER" id="PTHR12080">
    <property type="entry name" value="SIGNALING LYMPHOCYTIC ACTIVATION MOLECULE"/>
    <property type="match status" value="1"/>
</dbReference>
<keyword evidence="3 5" id="KW-0472">Membrane</keyword>
<dbReference type="InterPro" id="IPR015631">
    <property type="entry name" value="CD2/SLAM_rcpt"/>
</dbReference>
<evidence type="ECO:0000256" key="4">
    <source>
        <dbReference type="ARBA" id="ARBA00023180"/>
    </source>
</evidence>
<feature type="domain" description="Ig-like" evidence="6">
    <location>
        <begin position="165"/>
        <end position="242"/>
    </location>
</feature>
<dbReference type="Proteomes" id="UP000694892">
    <property type="component" value="Unassembled WGS sequence"/>
</dbReference>
<keyword evidence="2" id="KW-0732">Signal</keyword>
<feature type="transmembrane region" description="Helical" evidence="5">
    <location>
        <begin position="265"/>
        <end position="284"/>
    </location>
</feature>